<reference evidence="1" key="2">
    <citation type="journal article" date="2021" name="PeerJ">
        <title>Extensive microbial diversity within the chicken gut microbiome revealed by metagenomics and culture.</title>
        <authorList>
            <person name="Gilroy R."/>
            <person name="Ravi A."/>
            <person name="Getino M."/>
            <person name="Pursley I."/>
            <person name="Horton D.L."/>
            <person name="Alikhan N.F."/>
            <person name="Baker D."/>
            <person name="Gharbi K."/>
            <person name="Hall N."/>
            <person name="Watson M."/>
            <person name="Adriaenssens E.M."/>
            <person name="Foster-Nyarko E."/>
            <person name="Jarju S."/>
            <person name="Secka A."/>
            <person name="Antonio M."/>
            <person name="Oren A."/>
            <person name="Chaudhuri R.R."/>
            <person name="La Ragione R."/>
            <person name="Hildebrand F."/>
            <person name="Pallen M.J."/>
        </authorList>
    </citation>
    <scope>NUCLEOTIDE SEQUENCE</scope>
    <source>
        <strain evidence="1">CHK192-2623</strain>
    </source>
</reference>
<evidence type="ECO:0000313" key="1">
    <source>
        <dbReference type="EMBL" id="HJE50132.1"/>
    </source>
</evidence>
<dbReference type="EMBL" id="NIBD01000045">
    <property type="protein sequence ID" value="PAB54297.1"/>
    <property type="molecule type" value="Genomic_DNA"/>
</dbReference>
<protein>
    <submittedName>
        <fullName evidence="2">Uncharacterized protein</fullName>
    </submittedName>
</protein>
<proteinExistence type="predicted"/>
<dbReference type="AlphaFoldDB" id="A0A267M4B9"/>
<comment type="caution">
    <text evidence="2">The sequence shown here is derived from an EMBL/GenBank/DDBJ whole genome shotgun (WGS) entry which is preliminary data.</text>
</comment>
<evidence type="ECO:0000313" key="2">
    <source>
        <dbReference type="EMBL" id="PAB54297.1"/>
    </source>
</evidence>
<gene>
    <name evidence="2" type="ORF">A3Q24_08205</name>
    <name evidence="1" type="ORF">K8V69_08240</name>
</gene>
<accession>A0A267M4B9</accession>
<dbReference type="EMBL" id="DYYQ01000055">
    <property type="protein sequence ID" value="HJE50132.1"/>
    <property type="molecule type" value="Genomic_DNA"/>
</dbReference>
<reference evidence="1" key="3">
    <citation type="submission" date="2021-09" db="EMBL/GenBank/DDBJ databases">
        <authorList>
            <person name="Gilroy R."/>
        </authorList>
    </citation>
    <scope>NUCLEOTIDE SEQUENCE</scope>
    <source>
        <strain evidence="1">CHK192-2623</strain>
    </source>
</reference>
<sequence>MEWPIKNIWINNEIAFVEWHFKCNYKNRIGEFDGVSIIKFDEANKMISVKGFQSASRHVYPYENRTSI</sequence>
<dbReference type="Proteomes" id="UP000732527">
    <property type="component" value="Unassembled WGS sequence"/>
</dbReference>
<organism evidence="2 3">
    <name type="scientific">Lactobacillus johnsonii</name>
    <dbReference type="NCBI Taxonomy" id="33959"/>
    <lineage>
        <taxon>Bacteria</taxon>
        <taxon>Bacillati</taxon>
        <taxon>Bacillota</taxon>
        <taxon>Bacilli</taxon>
        <taxon>Lactobacillales</taxon>
        <taxon>Lactobacillaceae</taxon>
        <taxon>Lactobacillus</taxon>
    </lineage>
</organism>
<dbReference type="Proteomes" id="UP000216008">
    <property type="component" value="Unassembled WGS sequence"/>
</dbReference>
<reference evidence="2 3" key="1">
    <citation type="submission" date="2017-05" db="EMBL/GenBank/DDBJ databases">
        <title>Lactobacillus johnsonii from commercial turkeys.</title>
        <authorList>
            <person name="Johnson T.J."/>
            <person name="Youmans B."/>
        </authorList>
    </citation>
    <scope>NUCLEOTIDE SEQUENCE [LARGE SCALE GENOMIC DNA]</scope>
    <source>
        <strain evidence="2 3">UMNLJ114</strain>
    </source>
</reference>
<name>A0A267M4B9_LACJH</name>
<evidence type="ECO:0000313" key="3">
    <source>
        <dbReference type="Proteomes" id="UP000216008"/>
    </source>
</evidence>
<dbReference type="RefSeq" id="WP_004894989.1">
    <property type="nucleotide sequence ID" value="NZ_CP039261.1"/>
</dbReference>